<dbReference type="OrthoDB" id="9779595at2"/>
<evidence type="ECO:0000259" key="7">
    <source>
        <dbReference type="SMART" id="SM00244"/>
    </source>
</evidence>
<dbReference type="GO" id="GO:0008233">
    <property type="term" value="F:peptidase activity"/>
    <property type="evidence" value="ECO:0007669"/>
    <property type="project" value="UniProtKB-KW"/>
</dbReference>
<feature type="domain" description="Band 7" evidence="7">
    <location>
        <begin position="54"/>
        <end position="237"/>
    </location>
</feature>
<feature type="transmembrane region" description="Helical" evidence="6">
    <location>
        <begin position="35"/>
        <end position="53"/>
    </location>
</feature>
<keyword evidence="4 6" id="KW-1133">Transmembrane helix</keyword>
<sequence>MNLHASDASHICKLLEQVVPQNFDPDEIRQATRQVLSTGIIAMAAMLVIYVVWSGVYTVREYERAVVLRFGRYHSEVGPGLHFKLPWIDRRVLIDTSERSLRLPSGTQDTSTRGQQMKINKMEEEQSLILTGDLFAAVVEWTVIWRVTDPQEYVFSINERQVEDTILAVARSTMHRVVGDYSADEILTGKRNEIAAAALEEMTAQLAVYQCGVSVVDLQLQRVTPPERVRPAFDDVNASIQQRDQLVNEARRERNKMIPTAMANSDKLIREAEGYAARRRAEAAGEIAALLSKYESYKEAPEVTRQRMYLESMERVLSTSGPKTILDSDLKGLLPMLNLNPTATAP</sequence>
<dbReference type="GO" id="GO:0016020">
    <property type="term" value="C:membrane"/>
    <property type="evidence" value="ECO:0007669"/>
    <property type="project" value="UniProtKB-SubCell"/>
</dbReference>
<dbReference type="KEGG" id="rcf:Poly24_06440"/>
<dbReference type="InterPro" id="IPR050710">
    <property type="entry name" value="Band7/mec-2_domain"/>
</dbReference>
<gene>
    <name evidence="8" type="primary">hflK</name>
    <name evidence="8" type="ORF">Poly24_06440</name>
</gene>
<dbReference type="AlphaFoldDB" id="A0A518JN23"/>
<protein>
    <recommendedName>
        <fullName evidence="6">Protein HflK</fullName>
    </recommendedName>
</protein>
<dbReference type="PANTHER" id="PTHR43327">
    <property type="entry name" value="STOMATIN-LIKE PROTEIN 2, MITOCHONDRIAL"/>
    <property type="match status" value="1"/>
</dbReference>
<dbReference type="Gene3D" id="3.30.479.30">
    <property type="entry name" value="Band 7 domain"/>
    <property type="match status" value="1"/>
</dbReference>
<dbReference type="NCBIfam" id="TIGR01933">
    <property type="entry name" value="hflK"/>
    <property type="match status" value="1"/>
</dbReference>
<evidence type="ECO:0000256" key="2">
    <source>
        <dbReference type="ARBA" id="ARBA00006971"/>
    </source>
</evidence>
<dbReference type="SMART" id="SM00244">
    <property type="entry name" value="PHB"/>
    <property type="match status" value="1"/>
</dbReference>
<evidence type="ECO:0000256" key="1">
    <source>
        <dbReference type="ARBA" id="ARBA00004167"/>
    </source>
</evidence>
<dbReference type="EMBL" id="CP036348">
    <property type="protein sequence ID" value="QDV66955.1"/>
    <property type="molecule type" value="Genomic_DNA"/>
</dbReference>
<comment type="similarity">
    <text evidence="2 6">Belongs to the band 7/mec-2 family. HflK subfamily.</text>
</comment>
<dbReference type="CDD" id="cd03404">
    <property type="entry name" value="SPFH_HflK"/>
    <property type="match status" value="1"/>
</dbReference>
<comment type="subunit">
    <text evidence="6">HflC and HflK may interact to form a multimeric complex.</text>
</comment>
<proteinExistence type="inferred from homology"/>
<dbReference type="InterPro" id="IPR010201">
    <property type="entry name" value="HflK"/>
</dbReference>
<accession>A0A518JN23</accession>
<keyword evidence="8" id="KW-0378">Hydrolase</keyword>
<keyword evidence="8" id="KW-0645">Protease</keyword>
<name>A0A518JN23_9BACT</name>
<dbReference type="GO" id="GO:0006508">
    <property type="term" value="P:proteolysis"/>
    <property type="evidence" value="ECO:0007669"/>
    <property type="project" value="UniProtKB-KW"/>
</dbReference>
<dbReference type="Pfam" id="PF01145">
    <property type="entry name" value="Band_7"/>
    <property type="match status" value="1"/>
</dbReference>
<dbReference type="SUPFAM" id="SSF117892">
    <property type="entry name" value="Band 7/SPFH domain"/>
    <property type="match status" value="1"/>
</dbReference>
<evidence type="ECO:0000256" key="3">
    <source>
        <dbReference type="ARBA" id="ARBA00022692"/>
    </source>
</evidence>
<organism evidence="8 9">
    <name type="scientific">Rosistilla carotiformis</name>
    <dbReference type="NCBI Taxonomy" id="2528017"/>
    <lineage>
        <taxon>Bacteria</taxon>
        <taxon>Pseudomonadati</taxon>
        <taxon>Planctomycetota</taxon>
        <taxon>Planctomycetia</taxon>
        <taxon>Pirellulales</taxon>
        <taxon>Pirellulaceae</taxon>
        <taxon>Rosistilla</taxon>
    </lineage>
</organism>
<keyword evidence="3 6" id="KW-0812">Transmembrane</keyword>
<dbReference type="InterPro" id="IPR001107">
    <property type="entry name" value="Band_7"/>
</dbReference>
<keyword evidence="5 6" id="KW-0472">Membrane</keyword>
<evidence type="ECO:0000256" key="6">
    <source>
        <dbReference type="RuleBase" id="RU364113"/>
    </source>
</evidence>
<evidence type="ECO:0000313" key="8">
    <source>
        <dbReference type="EMBL" id="QDV66955.1"/>
    </source>
</evidence>
<evidence type="ECO:0000256" key="5">
    <source>
        <dbReference type="ARBA" id="ARBA00023136"/>
    </source>
</evidence>
<evidence type="ECO:0000313" key="9">
    <source>
        <dbReference type="Proteomes" id="UP000315082"/>
    </source>
</evidence>
<keyword evidence="9" id="KW-1185">Reference proteome</keyword>
<comment type="function">
    <text evidence="6">HflC and HflK could encode or regulate a protease.</text>
</comment>
<evidence type="ECO:0000256" key="4">
    <source>
        <dbReference type="ARBA" id="ARBA00022989"/>
    </source>
</evidence>
<comment type="subcellular location">
    <subcellularLocation>
        <location evidence="1">Membrane</location>
        <topology evidence="1">Single-pass membrane protein</topology>
    </subcellularLocation>
</comment>
<dbReference type="PANTHER" id="PTHR43327:SF2">
    <property type="entry name" value="MODULATOR OF FTSH PROTEASE HFLK"/>
    <property type="match status" value="1"/>
</dbReference>
<reference evidence="8 9" key="1">
    <citation type="submission" date="2019-02" db="EMBL/GenBank/DDBJ databases">
        <title>Deep-cultivation of Planctomycetes and their phenomic and genomic characterization uncovers novel biology.</title>
        <authorList>
            <person name="Wiegand S."/>
            <person name="Jogler M."/>
            <person name="Boedeker C."/>
            <person name="Pinto D."/>
            <person name="Vollmers J."/>
            <person name="Rivas-Marin E."/>
            <person name="Kohn T."/>
            <person name="Peeters S.H."/>
            <person name="Heuer A."/>
            <person name="Rast P."/>
            <person name="Oberbeckmann S."/>
            <person name="Bunk B."/>
            <person name="Jeske O."/>
            <person name="Meyerdierks A."/>
            <person name="Storesund J.E."/>
            <person name="Kallscheuer N."/>
            <person name="Luecker S."/>
            <person name="Lage O.M."/>
            <person name="Pohl T."/>
            <person name="Merkel B.J."/>
            <person name="Hornburger P."/>
            <person name="Mueller R.-W."/>
            <person name="Bruemmer F."/>
            <person name="Labrenz M."/>
            <person name="Spormann A.M."/>
            <person name="Op den Camp H."/>
            <person name="Overmann J."/>
            <person name="Amann R."/>
            <person name="Jetten M.S.M."/>
            <person name="Mascher T."/>
            <person name="Medema M.H."/>
            <person name="Devos D.P."/>
            <person name="Kaster A.-K."/>
            <person name="Ovreas L."/>
            <person name="Rohde M."/>
            <person name="Galperin M.Y."/>
            <person name="Jogler C."/>
        </authorList>
    </citation>
    <scope>NUCLEOTIDE SEQUENCE [LARGE SCALE GENOMIC DNA]</scope>
    <source>
        <strain evidence="8 9">Poly24</strain>
    </source>
</reference>
<dbReference type="Proteomes" id="UP000315082">
    <property type="component" value="Chromosome"/>
</dbReference>
<dbReference type="InterPro" id="IPR036013">
    <property type="entry name" value="Band_7/SPFH_dom_sf"/>
</dbReference>
<dbReference type="RefSeq" id="WP_145090306.1">
    <property type="nucleotide sequence ID" value="NZ_CP036348.1"/>
</dbReference>